<dbReference type="RefSeq" id="WP_074846120.1">
    <property type="nucleotide sequence ID" value="NZ_FOOE01000022.1"/>
</dbReference>
<gene>
    <name evidence="2" type="ORF">SAMN04487885_12234</name>
</gene>
<dbReference type="OrthoDB" id="1934981at2"/>
<feature type="transmembrane region" description="Helical" evidence="1">
    <location>
        <begin position="7"/>
        <end position="27"/>
    </location>
</feature>
<dbReference type="Proteomes" id="UP000182135">
    <property type="component" value="Unassembled WGS sequence"/>
</dbReference>
<sequence>MSKNNKILKISLTLIMLSLIIVIMLIGKLRLEKPVFLINYCEIGTYEIGDKYSLGEERFKLKYISNVDDTRRVVRITFKEAPDIDFFATEYNRWSNVIGSIDENSNVNKYGRYGIHTVNVTCHSFNYEDYSEELVLSEATVEFDDGLKMDVDLGKIVLYKEKNNPVALEHFSAQTSDNIGSIAFTINEDVKIEKIESPLIEEASKIFDFNIKLTPWGESKEKEYEEGTTIKKDSIIICSSNYKSSEDILEDYKVYDIKPRIWFINDYNDRYSWRYYKMSNHYRKYTYYGLYKYLKARGEI</sequence>
<evidence type="ECO:0000256" key="1">
    <source>
        <dbReference type="SAM" id="Phobius"/>
    </source>
</evidence>
<protein>
    <submittedName>
        <fullName evidence="2">Uncharacterized protein</fullName>
    </submittedName>
</protein>
<evidence type="ECO:0000313" key="2">
    <source>
        <dbReference type="EMBL" id="SFG03941.1"/>
    </source>
</evidence>
<accession>A0A1I2NRM6</accession>
<organism evidence="2 3">
    <name type="scientific">Clostridium cadaveris</name>
    <dbReference type="NCBI Taxonomy" id="1529"/>
    <lineage>
        <taxon>Bacteria</taxon>
        <taxon>Bacillati</taxon>
        <taxon>Bacillota</taxon>
        <taxon>Clostridia</taxon>
        <taxon>Eubacteriales</taxon>
        <taxon>Clostridiaceae</taxon>
        <taxon>Clostridium</taxon>
    </lineage>
</organism>
<keyword evidence="3" id="KW-1185">Reference proteome</keyword>
<name>A0A1I2NRM6_9CLOT</name>
<dbReference type="EMBL" id="FOOE01000022">
    <property type="protein sequence ID" value="SFG03941.1"/>
    <property type="molecule type" value="Genomic_DNA"/>
</dbReference>
<dbReference type="STRING" id="1529.SAMN04487885_12234"/>
<keyword evidence="1" id="KW-1133">Transmembrane helix</keyword>
<dbReference type="AlphaFoldDB" id="A0A1I2NRM6"/>
<keyword evidence="1" id="KW-0472">Membrane</keyword>
<reference evidence="2 3" key="1">
    <citation type="submission" date="2016-10" db="EMBL/GenBank/DDBJ databases">
        <authorList>
            <person name="de Groot N.N."/>
        </authorList>
    </citation>
    <scope>NUCLEOTIDE SEQUENCE [LARGE SCALE GENOMIC DNA]</scope>
    <source>
        <strain evidence="2 3">NLAE-zl-G419</strain>
    </source>
</reference>
<dbReference type="eggNOG" id="ENOG50337GA">
    <property type="taxonomic scope" value="Bacteria"/>
</dbReference>
<keyword evidence="1" id="KW-0812">Transmembrane</keyword>
<proteinExistence type="predicted"/>
<evidence type="ECO:0000313" key="3">
    <source>
        <dbReference type="Proteomes" id="UP000182135"/>
    </source>
</evidence>